<dbReference type="EMBL" id="JANFXK010000001">
    <property type="protein sequence ID" value="MCQ4635137.1"/>
    <property type="molecule type" value="Genomic_DNA"/>
</dbReference>
<comment type="similarity">
    <text evidence="1">Belongs to the EutP/PduV family.</text>
</comment>
<dbReference type="CDD" id="cd00882">
    <property type="entry name" value="Ras_like_GTPase"/>
    <property type="match status" value="1"/>
</dbReference>
<comment type="caution">
    <text evidence="2">The sequence shown here is derived from an EMBL/GenBank/DDBJ whole genome shotgun (WGS) entry which is preliminary data.</text>
</comment>
<evidence type="ECO:0000313" key="3">
    <source>
        <dbReference type="Proteomes" id="UP001524502"/>
    </source>
</evidence>
<evidence type="ECO:0000256" key="1">
    <source>
        <dbReference type="PIRNR" id="PIRNR036409"/>
    </source>
</evidence>
<dbReference type="Pfam" id="PF10662">
    <property type="entry name" value="PduV-EutP"/>
    <property type="match status" value="1"/>
</dbReference>
<name>A0ABT1RIY2_9FIRM</name>
<reference evidence="2 3" key="1">
    <citation type="submission" date="2022-06" db="EMBL/GenBank/DDBJ databases">
        <title>Isolation of gut microbiota from human fecal samples.</title>
        <authorList>
            <person name="Pamer E.G."/>
            <person name="Barat B."/>
            <person name="Waligurski E."/>
            <person name="Medina S."/>
            <person name="Paddock L."/>
            <person name="Mostad J."/>
        </authorList>
    </citation>
    <scope>NUCLEOTIDE SEQUENCE [LARGE SCALE GENOMIC DNA]</scope>
    <source>
        <strain evidence="2 3">SL.3.17</strain>
    </source>
</reference>
<keyword evidence="1" id="KW-0547">Nucleotide-binding</keyword>
<dbReference type="Proteomes" id="UP001524502">
    <property type="component" value="Unassembled WGS sequence"/>
</dbReference>
<dbReference type="PANTHER" id="PTHR40453:SF1">
    <property type="entry name" value="PROTEIN YOEF"/>
    <property type="match status" value="1"/>
</dbReference>
<keyword evidence="3" id="KW-1185">Reference proteome</keyword>
<protein>
    <submittedName>
        <fullName evidence="2">EutP/PduV family microcompartment system protein</fullName>
    </submittedName>
</protein>
<proteinExistence type="inferred from homology"/>
<sequence length="153" mass="17340">MRKKRIMVVGPKGCGKTSLVNAINDYDGPLRRTQDTIYGPKTIDVPSAYIENAWMYKHMIALAQDAWCILALVDQSRCAEVYSHGFARAFRCPVIGIISKCDLAPENEATCIKQLKMIGAEEPYFRISCPNHIGIEELKRYLLEFERKVRGLS</sequence>
<dbReference type="InterPro" id="IPR027417">
    <property type="entry name" value="P-loop_NTPase"/>
</dbReference>
<accession>A0ABT1RIY2</accession>
<dbReference type="SUPFAM" id="SSF52540">
    <property type="entry name" value="P-loop containing nucleoside triphosphate hydrolases"/>
    <property type="match status" value="1"/>
</dbReference>
<dbReference type="Gene3D" id="3.40.50.300">
    <property type="entry name" value="P-loop containing nucleotide triphosphate hydrolases"/>
    <property type="match status" value="1"/>
</dbReference>
<dbReference type="PANTHER" id="PTHR40453">
    <property type="entry name" value="PROTEIN YOEF"/>
    <property type="match status" value="1"/>
</dbReference>
<dbReference type="InterPro" id="IPR012381">
    <property type="entry name" value="EutP_PduV"/>
</dbReference>
<gene>
    <name evidence="2" type="ORF">NE619_00115</name>
</gene>
<dbReference type="PIRSF" id="PIRSF036409">
    <property type="entry name" value="EutP_PduV"/>
    <property type="match status" value="1"/>
</dbReference>
<evidence type="ECO:0000313" key="2">
    <source>
        <dbReference type="EMBL" id="MCQ4635137.1"/>
    </source>
</evidence>
<organism evidence="2 3">
    <name type="scientific">Anaerovorax odorimutans</name>
    <dbReference type="NCBI Taxonomy" id="109327"/>
    <lineage>
        <taxon>Bacteria</taxon>
        <taxon>Bacillati</taxon>
        <taxon>Bacillota</taxon>
        <taxon>Clostridia</taxon>
        <taxon>Peptostreptococcales</taxon>
        <taxon>Anaerovoracaceae</taxon>
        <taxon>Anaerovorax</taxon>
    </lineage>
</organism>